<organism evidence="2 3">
    <name type="scientific">Mycobacterium avium subsp. hominissuis</name>
    <dbReference type="NCBI Taxonomy" id="439334"/>
    <lineage>
        <taxon>Bacteria</taxon>
        <taxon>Bacillati</taxon>
        <taxon>Actinomycetota</taxon>
        <taxon>Actinomycetes</taxon>
        <taxon>Mycobacteriales</taxon>
        <taxon>Mycobacteriaceae</taxon>
        <taxon>Mycobacterium</taxon>
        <taxon>Mycobacterium avium complex (MAC)</taxon>
    </lineage>
</organism>
<protein>
    <recommendedName>
        <fullName evidence="4">Secreted protein</fullName>
    </recommendedName>
</protein>
<reference evidence="2 3" key="1">
    <citation type="submission" date="2019-09" db="EMBL/GenBank/DDBJ databases">
        <title>Complete genome sequence of Mycobacterium avium subsp. hominissuis strain JP-H-1.</title>
        <authorList>
            <person name="Kinoshita Y."/>
            <person name="Niwa H."/>
            <person name="Uchida-Fujii E."/>
            <person name="Nukada T."/>
        </authorList>
    </citation>
    <scope>NUCLEOTIDE SEQUENCE [LARGE SCALE GENOMIC DNA]</scope>
    <source>
        <strain evidence="2 3">JP-H-1</strain>
    </source>
</reference>
<feature type="chain" id="PRO_5042617789" description="Secreted protein" evidence="1">
    <location>
        <begin position="27"/>
        <end position="170"/>
    </location>
</feature>
<evidence type="ECO:0000313" key="3">
    <source>
        <dbReference type="Proteomes" id="UP000327362"/>
    </source>
</evidence>
<proteinExistence type="predicted"/>
<dbReference type="Proteomes" id="UP000327362">
    <property type="component" value="Chromosome"/>
</dbReference>
<evidence type="ECO:0000313" key="2">
    <source>
        <dbReference type="EMBL" id="BBN45803.1"/>
    </source>
</evidence>
<dbReference type="EMBL" id="AP020326">
    <property type="protein sequence ID" value="BBN45803.1"/>
    <property type="molecule type" value="Genomic_DNA"/>
</dbReference>
<name>A0AAI8SGB0_MYCAV</name>
<evidence type="ECO:0008006" key="4">
    <source>
        <dbReference type="Google" id="ProtNLM"/>
    </source>
</evidence>
<sequence length="170" mass="16913">MAAKALAAIGAGLVGAALSSPCTAHADPAGFPDLSGYTPANVTDYTIGLPNTGRAPLTTVYFLTPDGITCDFFSGEAQCTGKNFPAIPPATGTGTVNAIGTSSGLAQSGDPIAPNGQVYGHSLNTLPPFHSITVDGVVCGVNNSGTTACKDAQGRGFVLSPHGSGWLPHV</sequence>
<keyword evidence="1" id="KW-0732">Signal</keyword>
<accession>A0AAI8SGB0</accession>
<feature type="signal peptide" evidence="1">
    <location>
        <begin position="1"/>
        <end position="26"/>
    </location>
</feature>
<evidence type="ECO:0000256" key="1">
    <source>
        <dbReference type="SAM" id="SignalP"/>
    </source>
</evidence>
<dbReference type="AlphaFoldDB" id="A0AAI8SGB0"/>
<gene>
    <name evidence="2" type="ORF">JPH1_02780</name>
</gene>